<evidence type="ECO:0000256" key="1">
    <source>
        <dbReference type="SAM" id="MobiDB-lite"/>
    </source>
</evidence>
<dbReference type="Gene3D" id="3.80.10.10">
    <property type="entry name" value="Ribonuclease Inhibitor"/>
    <property type="match status" value="1"/>
</dbReference>
<dbReference type="InterPro" id="IPR055411">
    <property type="entry name" value="LRR_FXL15/At3g58940/PEG3-like"/>
</dbReference>
<dbReference type="SUPFAM" id="SSF52047">
    <property type="entry name" value="RNI-like"/>
    <property type="match status" value="1"/>
</dbReference>
<dbReference type="PANTHER" id="PTHR34223:SF40">
    <property type="entry name" value="OS08G0197800 PROTEIN"/>
    <property type="match status" value="1"/>
</dbReference>
<feature type="domain" description="F-box/LRR-repeat protein 15/At3g58940/PEG3-like LRR" evidence="2">
    <location>
        <begin position="63"/>
        <end position="138"/>
    </location>
</feature>
<organism evidence="3 4">
    <name type="scientific">Eragrostis curvula</name>
    <name type="common">weeping love grass</name>
    <dbReference type="NCBI Taxonomy" id="38414"/>
    <lineage>
        <taxon>Eukaryota</taxon>
        <taxon>Viridiplantae</taxon>
        <taxon>Streptophyta</taxon>
        <taxon>Embryophyta</taxon>
        <taxon>Tracheophyta</taxon>
        <taxon>Spermatophyta</taxon>
        <taxon>Magnoliopsida</taxon>
        <taxon>Liliopsida</taxon>
        <taxon>Poales</taxon>
        <taxon>Poaceae</taxon>
        <taxon>PACMAD clade</taxon>
        <taxon>Chloridoideae</taxon>
        <taxon>Eragrostideae</taxon>
        <taxon>Eragrostidinae</taxon>
        <taxon>Eragrostis</taxon>
    </lineage>
</organism>
<dbReference type="Proteomes" id="UP000324897">
    <property type="component" value="Chromosome 7"/>
</dbReference>
<comment type="caution">
    <text evidence="3">The sequence shown here is derived from an EMBL/GenBank/DDBJ whole genome shotgun (WGS) entry which is preliminary data.</text>
</comment>
<feature type="compositionally biased region" description="Basic and acidic residues" evidence="1">
    <location>
        <begin position="193"/>
        <end position="209"/>
    </location>
</feature>
<dbReference type="AlphaFoldDB" id="A0A5J9U160"/>
<dbReference type="EMBL" id="RWGY01000029">
    <property type="protein sequence ID" value="TVU17167.1"/>
    <property type="molecule type" value="Genomic_DNA"/>
</dbReference>
<dbReference type="Pfam" id="PF24758">
    <property type="entry name" value="LRR_At5g56370"/>
    <property type="match status" value="1"/>
</dbReference>
<evidence type="ECO:0000259" key="2">
    <source>
        <dbReference type="Pfam" id="PF24758"/>
    </source>
</evidence>
<evidence type="ECO:0000313" key="4">
    <source>
        <dbReference type="Proteomes" id="UP000324897"/>
    </source>
</evidence>
<sequence length="432" mass="48451">MTRHKNEYKNEYDDDDEDDYSSGDVDIWIRAAIKRRARFIQLAGHPKDEAFSDLERVNINSCHLKHLKLSGSALGDKTLKQLSSQCPSLEVLDLKNCYLYGFGPKISSTSLKSLAIVECRITADLTIAAPNLVSLRCVTPHYRAPLFENLGSITTAIIAFDDSFSYVGYEYECKDIDKNEIYGGSDSDSDSDCSIRDDHGYGSETRDADSDSDASTCEYSEIANDYEDKQCGDHGEGHNYSKHGNCHGHGRRQNFGSYRSYHGYSSSNIIIDRSKILGGHNILRSLANATSLELLADAGERILNRELKACPIFINLKTLSLGEWCMAAEFDPLIFFLQHTPNLERLFLELKLVCIFIDHDCDRGKATKDSAIPEGRSFVCVHLKMVKIKCCKLDARVHMLAQLFRANSVPIENIYVRRTRSTCVPTKPLAGK</sequence>
<protein>
    <recommendedName>
        <fullName evidence="2">F-box/LRR-repeat protein 15/At3g58940/PEG3-like LRR domain-containing protein</fullName>
    </recommendedName>
</protein>
<dbReference type="InterPro" id="IPR032675">
    <property type="entry name" value="LRR_dom_sf"/>
</dbReference>
<proteinExistence type="predicted"/>
<evidence type="ECO:0000313" key="3">
    <source>
        <dbReference type="EMBL" id="TVU17167.1"/>
    </source>
</evidence>
<accession>A0A5J9U160</accession>
<keyword evidence="4" id="KW-1185">Reference proteome</keyword>
<dbReference type="InterPro" id="IPR053197">
    <property type="entry name" value="F-box_SCFL_complex_component"/>
</dbReference>
<feature type="region of interest" description="Disordered" evidence="1">
    <location>
        <begin position="184"/>
        <end position="214"/>
    </location>
</feature>
<dbReference type="OrthoDB" id="613373at2759"/>
<name>A0A5J9U160_9POAL</name>
<reference evidence="3 4" key="1">
    <citation type="journal article" date="2019" name="Sci. Rep.">
        <title>A high-quality genome of Eragrostis curvula grass provides insights into Poaceae evolution and supports new strategies to enhance forage quality.</title>
        <authorList>
            <person name="Carballo J."/>
            <person name="Santos B.A.C.M."/>
            <person name="Zappacosta D."/>
            <person name="Garbus I."/>
            <person name="Selva J.P."/>
            <person name="Gallo C.A."/>
            <person name="Diaz A."/>
            <person name="Albertini E."/>
            <person name="Caccamo M."/>
            <person name="Echenique V."/>
        </authorList>
    </citation>
    <scope>NUCLEOTIDE SEQUENCE [LARGE SCALE GENOMIC DNA]</scope>
    <source>
        <strain evidence="4">cv. Victoria</strain>
        <tissue evidence="3">Leaf</tissue>
    </source>
</reference>
<dbReference type="Gramene" id="TVU17167">
    <property type="protein sequence ID" value="TVU17167"/>
    <property type="gene ID" value="EJB05_33184"/>
</dbReference>
<dbReference type="PANTHER" id="PTHR34223">
    <property type="entry name" value="OS11G0201299 PROTEIN"/>
    <property type="match status" value="1"/>
</dbReference>
<gene>
    <name evidence="3" type="ORF">EJB05_33184</name>
</gene>